<name>A0ABN1N4W4_9BACT</name>
<proteinExistence type="predicted"/>
<accession>A0ABN1N4W4</accession>
<reference evidence="1 2" key="1">
    <citation type="journal article" date="2019" name="Int. J. Syst. Evol. Microbiol.">
        <title>The Global Catalogue of Microorganisms (GCM) 10K type strain sequencing project: providing services to taxonomists for standard genome sequencing and annotation.</title>
        <authorList>
            <consortium name="The Broad Institute Genomics Platform"/>
            <consortium name="The Broad Institute Genome Sequencing Center for Infectious Disease"/>
            <person name="Wu L."/>
            <person name="Ma J."/>
        </authorList>
    </citation>
    <scope>NUCLEOTIDE SEQUENCE [LARGE SCALE GENOMIC DNA]</scope>
    <source>
        <strain evidence="1 2">JCM 16112</strain>
    </source>
</reference>
<protein>
    <submittedName>
        <fullName evidence="1">Uncharacterized protein</fullName>
    </submittedName>
</protein>
<sequence>MSNDGGIDPEAMSKLVQSSTANFVRNEYRAITLQDPITTNAILGKNNIGHSNISNFAPEELAKILGVEFVIYGMLSITNKGASTYGGARTSYKAKDSGNSTKGNIFTSSSSTTTIDYDTTVDFRMFNDRGVNLYAQSRHVFGTNMDA</sequence>
<evidence type="ECO:0000313" key="1">
    <source>
        <dbReference type="EMBL" id="GAA0880945.1"/>
    </source>
</evidence>
<dbReference type="EMBL" id="BAAAFI010000047">
    <property type="protein sequence ID" value="GAA0880945.1"/>
    <property type="molecule type" value="Genomic_DNA"/>
</dbReference>
<dbReference type="Proteomes" id="UP001500469">
    <property type="component" value="Unassembled WGS sequence"/>
</dbReference>
<keyword evidence="2" id="KW-1185">Reference proteome</keyword>
<organism evidence="1 2">
    <name type="scientific">Algoriphagus jejuensis</name>
    <dbReference type="NCBI Taxonomy" id="419934"/>
    <lineage>
        <taxon>Bacteria</taxon>
        <taxon>Pseudomonadati</taxon>
        <taxon>Bacteroidota</taxon>
        <taxon>Cytophagia</taxon>
        <taxon>Cytophagales</taxon>
        <taxon>Cyclobacteriaceae</taxon>
        <taxon>Algoriphagus</taxon>
    </lineage>
</organism>
<gene>
    <name evidence="1" type="ORF">GCM10009119_39150</name>
</gene>
<evidence type="ECO:0000313" key="2">
    <source>
        <dbReference type="Proteomes" id="UP001500469"/>
    </source>
</evidence>
<comment type="caution">
    <text evidence="1">The sequence shown here is derived from an EMBL/GenBank/DDBJ whole genome shotgun (WGS) entry which is preliminary data.</text>
</comment>